<accession>A0A6T5TXK0</accession>
<dbReference type="GO" id="GO:0016020">
    <property type="term" value="C:membrane"/>
    <property type="evidence" value="ECO:0007669"/>
    <property type="project" value="UniProtKB-SubCell"/>
</dbReference>
<feature type="transmembrane region" description="Helical" evidence="9">
    <location>
        <begin position="178"/>
        <end position="196"/>
    </location>
</feature>
<reference evidence="11" key="1">
    <citation type="submission" date="2021-01" db="EMBL/GenBank/DDBJ databases">
        <authorList>
            <person name="Corre E."/>
            <person name="Pelletier E."/>
            <person name="Niang G."/>
            <person name="Scheremetjew M."/>
            <person name="Finn R."/>
            <person name="Kale V."/>
            <person name="Holt S."/>
            <person name="Cochrane G."/>
            <person name="Meng A."/>
            <person name="Brown T."/>
            <person name="Cohen L."/>
        </authorList>
    </citation>
    <scope>NUCLEOTIDE SEQUENCE</scope>
    <source>
        <strain evidence="11">SAG 11-48b</strain>
    </source>
</reference>
<dbReference type="InterPro" id="IPR022764">
    <property type="entry name" value="Peptidase_S54_rhomboid_dom"/>
</dbReference>
<evidence type="ECO:0000256" key="4">
    <source>
        <dbReference type="ARBA" id="ARBA00022692"/>
    </source>
</evidence>
<keyword evidence="5" id="KW-0378">Hydrolase</keyword>
<dbReference type="Gene3D" id="1.20.1540.10">
    <property type="entry name" value="Rhomboid-like"/>
    <property type="match status" value="1"/>
</dbReference>
<evidence type="ECO:0000256" key="8">
    <source>
        <dbReference type="SAM" id="MobiDB-lite"/>
    </source>
</evidence>
<dbReference type="GO" id="GO:0006508">
    <property type="term" value="P:proteolysis"/>
    <property type="evidence" value="ECO:0007669"/>
    <property type="project" value="UniProtKB-KW"/>
</dbReference>
<dbReference type="AlphaFoldDB" id="A0A6T5TXK0"/>
<dbReference type="PANTHER" id="PTHR43066">
    <property type="entry name" value="RHOMBOID-RELATED PROTEIN"/>
    <property type="match status" value="1"/>
</dbReference>
<evidence type="ECO:0000256" key="6">
    <source>
        <dbReference type="ARBA" id="ARBA00022989"/>
    </source>
</evidence>
<evidence type="ECO:0000259" key="10">
    <source>
        <dbReference type="Pfam" id="PF01694"/>
    </source>
</evidence>
<dbReference type="Pfam" id="PF01694">
    <property type="entry name" value="Rhomboid"/>
    <property type="match status" value="1"/>
</dbReference>
<comment type="subcellular location">
    <subcellularLocation>
        <location evidence="1">Membrane</location>
        <topology evidence="1">Multi-pass membrane protein</topology>
    </subcellularLocation>
</comment>
<evidence type="ECO:0000256" key="7">
    <source>
        <dbReference type="ARBA" id="ARBA00023136"/>
    </source>
</evidence>
<gene>
    <name evidence="11" type="ORF">CCHL1392_LOCUS89</name>
    <name evidence="12" type="ORF">CCHL1392_LOCUS90</name>
</gene>
<dbReference type="EMBL" id="HBHD01000186">
    <property type="protein sequence ID" value="CAD9650696.1"/>
    <property type="molecule type" value="Transcribed_RNA"/>
</dbReference>
<dbReference type="PANTHER" id="PTHR43066:SF1">
    <property type="entry name" value="RHOMBOID PROTEIN 2"/>
    <property type="match status" value="1"/>
</dbReference>
<proteinExistence type="inferred from homology"/>
<feature type="transmembrane region" description="Helical" evidence="9">
    <location>
        <begin position="124"/>
        <end position="147"/>
    </location>
</feature>
<evidence type="ECO:0000256" key="5">
    <source>
        <dbReference type="ARBA" id="ARBA00022801"/>
    </source>
</evidence>
<evidence type="ECO:0000256" key="9">
    <source>
        <dbReference type="SAM" id="Phobius"/>
    </source>
</evidence>
<feature type="transmembrane region" description="Helical" evidence="9">
    <location>
        <begin position="154"/>
        <end position="172"/>
    </location>
</feature>
<keyword evidence="7 9" id="KW-0472">Membrane</keyword>
<dbReference type="SUPFAM" id="SSF144091">
    <property type="entry name" value="Rhomboid-like"/>
    <property type="match status" value="1"/>
</dbReference>
<feature type="domain" description="Peptidase S54 rhomboid" evidence="10">
    <location>
        <begin position="19"/>
        <end position="171"/>
    </location>
</feature>
<comment type="similarity">
    <text evidence="2">Belongs to the peptidase S54 family.</text>
</comment>
<evidence type="ECO:0000313" key="12">
    <source>
        <dbReference type="EMBL" id="CAD9650699.1"/>
    </source>
</evidence>
<feature type="region of interest" description="Disordered" evidence="8">
    <location>
        <begin position="216"/>
        <end position="238"/>
    </location>
</feature>
<organism evidence="11">
    <name type="scientific">Chlamydomonas chlamydogama</name>
    <dbReference type="NCBI Taxonomy" id="225041"/>
    <lineage>
        <taxon>Eukaryota</taxon>
        <taxon>Viridiplantae</taxon>
        <taxon>Chlorophyta</taxon>
        <taxon>core chlorophytes</taxon>
        <taxon>Chlorophyceae</taxon>
        <taxon>CS clade</taxon>
        <taxon>Chlamydomonadales</taxon>
        <taxon>Chlamydomonadaceae</taxon>
        <taxon>Chlamydomonas</taxon>
    </lineage>
</organism>
<dbReference type="EMBL" id="HBHD01000187">
    <property type="protein sequence ID" value="CAD9650699.1"/>
    <property type="molecule type" value="Transcribed_RNA"/>
</dbReference>
<keyword evidence="3" id="KW-0645">Protease</keyword>
<sequence length="311" mass="33107">MECVGAWRGMHIQRVLFCRELWRLLASQLSHIEFVHLLFNLAALWPIGVVEADVSLVGGSSGYLRVTVHLILLTGLAELALHHVAVSVQPSERLRSTVAVGYSGVVFAWQTLMAARFTGPGSRYLLLGLLPLPMWLAPLASLLLVQLLVPTSSVVGHTAGVLAGLVAAVGLMDWLDSYWTVCALMWVAIGMAWMMLRDGALHYPYLRLLDSGTTTTSTVPAAHHPTSPGRHLSASAHTGSHTTAAAAAAAHTAVAGGHVDLEAGQASEQGELEVELPGSFHRGSQGQAPLPPLCWAASLLAWLQEGPRARP</sequence>
<keyword evidence="4 9" id="KW-0812">Transmembrane</keyword>
<dbReference type="InterPro" id="IPR035952">
    <property type="entry name" value="Rhomboid-like_sf"/>
</dbReference>
<evidence type="ECO:0000256" key="1">
    <source>
        <dbReference type="ARBA" id="ARBA00004141"/>
    </source>
</evidence>
<dbReference type="GO" id="GO:0004252">
    <property type="term" value="F:serine-type endopeptidase activity"/>
    <property type="evidence" value="ECO:0007669"/>
    <property type="project" value="InterPro"/>
</dbReference>
<evidence type="ECO:0000256" key="2">
    <source>
        <dbReference type="ARBA" id="ARBA00009045"/>
    </source>
</evidence>
<name>A0A6T5TXK0_9CHLO</name>
<protein>
    <recommendedName>
        <fullName evidence="10">Peptidase S54 rhomboid domain-containing protein</fullName>
    </recommendedName>
</protein>
<keyword evidence="6 9" id="KW-1133">Transmembrane helix</keyword>
<evidence type="ECO:0000313" key="11">
    <source>
        <dbReference type="EMBL" id="CAD9650696.1"/>
    </source>
</evidence>
<evidence type="ECO:0000256" key="3">
    <source>
        <dbReference type="ARBA" id="ARBA00022670"/>
    </source>
</evidence>